<dbReference type="AlphaFoldDB" id="A0AA35Y379"/>
<evidence type="ECO:0000256" key="3">
    <source>
        <dbReference type="ARBA" id="ARBA00022617"/>
    </source>
</evidence>
<dbReference type="PROSITE" id="PS00086">
    <property type="entry name" value="CYTOCHROME_P450"/>
    <property type="match status" value="1"/>
</dbReference>
<dbReference type="InterPro" id="IPR017972">
    <property type="entry name" value="Cyt_P450_CS"/>
</dbReference>
<evidence type="ECO:0000256" key="7">
    <source>
        <dbReference type="ARBA" id="ARBA00023002"/>
    </source>
</evidence>
<evidence type="ECO:0000256" key="4">
    <source>
        <dbReference type="ARBA" id="ARBA00022692"/>
    </source>
</evidence>
<keyword evidence="9 12" id="KW-0503">Monooxygenase</keyword>
<comment type="similarity">
    <text evidence="2 12">Belongs to the cytochrome P450 family.</text>
</comment>
<dbReference type="GO" id="GO:0016705">
    <property type="term" value="F:oxidoreductase activity, acting on paired donors, with incorporation or reduction of molecular oxygen"/>
    <property type="evidence" value="ECO:0007669"/>
    <property type="project" value="InterPro"/>
</dbReference>
<comment type="subcellular location">
    <subcellularLocation>
        <location evidence="1">Membrane</location>
    </subcellularLocation>
</comment>
<dbReference type="InterPro" id="IPR036396">
    <property type="entry name" value="Cyt_P450_sf"/>
</dbReference>
<dbReference type="InterPro" id="IPR006912">
    <property type="entry name" value="Harbinger_derived_prot"/>
</dbReference>
<keyword evidence="7 12" id="KW-0560">Oxidoreductase</keyword>
<keyword evidence="6" id="KW-1133">Transmembrane helix</keyword>
<keyword evidence="3 11" id="KW-0349">Heme</keyword>
<dbReference type="InterPro" id="IPR001128">
    <property type="entry name" value="Cyt_P450"/>
</dbReference>
<evidence type="ECO:0000256" key="8">
    <source>
        <dbReference type="ARBA" id="ARBA00023004"/>
    </source>
</evidence>
<evidence type="ECO:0000256" key="1">
    <source>
        <dbReference type="ARBA" id="ARBA00004370"/>
    </source>
</evidence>
<keyword evidence="14" id="KW-1185">Reference proteome</keyword>
<sequence>MVWYAWRFLNWVWLKPKKNEKCLRDQGLNGSSYKFLFGDLKEVVNMLREAKSTPINLNNEIVPRVLPFDHKSYTAYGKICFTWMGTTPKVQITDPSMVREVLANNYQFQKPRGGNPLIRTLGAGLTDADGDRWSKHRKIVNPAFHVEKLKHMVPAIYVSCAEMINKWEERLKKERSCEVDVWPYLQTLSSDVISRTAFGSNIEEGKRIFELQRELAVLVIDAIQSLYIPGSRFLPTKKNNRIKKIDREGKAPDMSYVVNGNEYKYGYYLGDGIYPEYATFVKSFSFPADEKRKLFKLAQESAQKDVERAFGVLKQRWHIIKHPARTWDRAKLTTVLTACVNMVLHEVLRLYPPAVGLGRMTHEETKLGDMTLPAGTFLQLQIMLMHHDRDVWGDDVSEFKPERFSEGVSKVTKGQTSYLPFGGGPRICVGLNFALLEAKMALVMILQRFCFHLSPSYSHAPHTIVTLQPQFGAHLILRKL</sequence>
<dbReference type="GO" id="GO:0005506">
    <property type="term" value="F:iron ion binding"/>
    <property type="evidence" value="ECO:0007669"/>
    <property type="project" value="InterPro"/>
</dbReference>
<feature type="binding site" description="axial binding residue" evidence="11">
    <location>
        <position position="428"/>
    </location>
    <ligand>
        <name>heme</name>
        <dbReference type="ChEBI" id="CHEBI:30413"/>
    </ligand>
    <ligandPart>
        <name>Fe</name>
        <dbReference type="ChEBI" id="CHEBI:18248"/>
    </ligandPart>
</feature>
<evidence type="ECO:0000256" key="12">
    <source>
        <dbReference type="RuleBase" id="RU000461"/>
    </source>
</evidence>
<dbReference type="PRINTS" id="PR00385">
    <property type="entry name" value="P450"/>
</dbReference>
<dbReference type="Pfam" id="PF00067">
    <property type="entry name" value="p450"/>
    <property type="match status" value="1"/>
</dbReference>
<dbReference type="InterPro" id="IPR050665">
    <property type="entry name" value="Cytochrome_P450_Monooxygen"/>
</dbReference>
<evidence type="ECO:0000313" key="14">
    <source>
        <dbReference type="Proteomes" id="UP001177003"/>
    </source>
</evidence>
<comment type="cofactor">
    <cofactor evidence="11">
        <name>heme</name>
        <dbReference type="ChEBI" id="CHEBI:30413"/>
    </cofactor>
</comment>
<dbReference type="GO" id="GO:0016020">
    <property type="term" value="C:membrane"/>
    <property type="evidence" value="ECO:0007669"/>
    <property type="project" value="UniProtKB-SubCell"/>
</dbReference>
<protein>
    <recommendedName>
        <fullName evidence="15">Cytochrome P450</fullName>
    </recommendedName>
</protein>
<dbReference type="GO" id="GO:0004497">
    <property type="term" value="F:monooxygenase activity"/>
    <property type="evidence" value="ECO:0007669"/>
    <property type="project" value="UniProtKB-KW"/>
</dbReference>
<evidence type="ECO:0000256" key="6">
    <source>
        <dbReference type="ARBA" id="ARBA00022989"/>
    </source>
</evidence>
<dbReference type="InterPro" id="IPR002401">
    <property type="entry name" value="Cyt_P450_E_grp-I"/>
</dbReference>
<dbReference type="SUPFAM" id="SSF48264">
    <property type="entry name" value="Cytochrome P450"/>
    <property type="match status" value="1"/>
</dbReference>
<evidence type="ECO:0000256" key="2">
    <source>
        <dbReference type="ARBA" id="ARBA00010617"/>
    </source>
</evidence>
<reference evidence="13" key="1">
    <citation type="submission" date="2023-04" db="EMBL/GenBank/DDBJ databases">
        <authorList>
            <person name="Vijverberg K."/>
            <person name="Xiong W."/>
            <person name="Schranz E."/>
        </authorList>
    </citation>
    <scope>NUCLEOTIDE SEQUENCE</scope>
</reference>
<dbReference type="GO" id="GO:0020037">
    <property type="term" value="F:heme binding"/>
    <property type="evidence" value="ECO:0007669"/>
    <property type="project" value="InterPro"/>
</dbReference>
<name>A0AA35Y379_LACSI</name>
<accession>A0AA35Y379</accession>
<evidence type="ECO:0000313" key="13">
    <source>
        <dbReference type="EMBL" id="CAI9263295.1"/>
    </source>
</evidence>
<dbReference type="Proteomes" id="UP001177003">
    <property type="component" value="Chromosome 0"/>
</dbReference>
<evidence type="ECO:0008006" key="15">
    <source>
        <dbReference type="Google" id="ProtNLM"/>
    </source>
</evidence>
<dbReference type="EMBL" id="OX465086">
    <property type="protein sequence ID" value="CAI9263295.1"/>
    <property type="molecule type" value="Genomic_DNA"/>
</dbReference>
<proteinExistence type="inferred from homology"/>
<keyword evidence="8 11" id="KW-0408">Iron</keyword>
<dbReference type="PRINTS" id="PR00463">
    <property type="entry name" value="EP450I"/>
</dbReference>
<keyword evidence="5 11" id="KW-0479">Metal-binding</keyword>
<keyword evidence="10" id="KW-0472">Membrane</keyword>
<dbReference type="Pfam" id="PF04827">
    <property type="entry name" value="Plant_tran"/>
    <property type="match status" value="1"/>
</dbReference>
<dbReference type="Gene3D" id="1.10.630.10">
    <property type="entry name" value="Cytochrome P450"/>
    <property type="match status" value="2"/>
</dbReference>
<evidence type="ECO:0000256" key="11">
    <source>
        <dbReference type="PIRSR" id="PIRSR602401-1"/>
    </source>
</evidence>
<evidence type="ECO:0000256" key="5">
    <source>
        <dbReference type="ARBA" id="ARBA00022723"/>
    </source>
</evidence>
<evidence type="ECO:0000256" key="10">
    <source>
        <dbReference type="ARBA" id="ARBA00023136"/>
    </source>
</evidence>
<evidence type="ECO:0000256" key="9">
    <source>
        <dbReference type="ARBA" id="ARBA00023033"/>
    </source>
</evidence>
<dbReference type="PANTHER" id="PTHR24282">
    <property type="entry name" value="CYTOCHROME P450 FAMILY MEMBER"/>
    <property type="match status" value="1"/>
</dbReference>
<gene>
    <name evidence="13" type="ORF">LSALG_LOCUS3992</name>
</gene>
<dbReference type="PANTHER" id="PTHR24282:SF254">
    <property type="entry name" value="CYTOCHROME P450 CYP72A219-LIKE"/>
    <property type="match status" value="1"/>
</dbReference>
<keyword evidence="4" id="KW-0812">Transmembrane</keyword>
<organism evidence="13 14">
    <name type="scientific">Lactuca saligna</name>
    <name type="common">Willowleaf lettuce</name>
    <dbReference type="NCBI Taxonomy" id="75948"/>
    <lineage>
        <taxon>Eukaryota</taxon>
        <taxon>Viridiplantae</taxon>
        <taxon>Streptophyta</taxon>
        <taxon>Embryophyta</taxon>
        <taxon>Tracheophyta</taxon>
        <taxon>Spermatophyta</taxon>
        <taxon>Magnoliopsida</taxon>
        <taxon>eudicotyledons</taxon>
        <taxon>Gunneridae</taxon>
        <taxon>Pentapetalae</taxon>
        <taxon>asterids</taxon>
        <taxon>campanulids</taxon>
        <taxon>Asterales</taxon>
        <taxon>Asteraceae</taxon>
        <taxon>Cichorioideae</taxon>
        <taxon>Cichorieae</taxon>
        <taxon>Lactucinae</taxon>
        <taxon>Lactuca</taxon>
    </lineage>
</organism>